<dbReference type="InterPro" id="IPR003367">
    <property type="entry name" value="Thrombospondin_3-like_rpt"/>
</dbReference>
<dbReference type="OrthoDB" id="3779646at2"/>
<dbReference type="InterPro" id="IPR028974">
    <property type="entry name" value="TSP_type-3_rpt"/>
</dbReference>
<sequence>MGTSTRASAVLVLLGAGLAGGVATSPSAYAAPVPCTQTFPAVSTSGSTIAPYGRAVFRVQVNGGWSEQARVTDVDVHLGLDVQAADTSLVLTLQHSQGPTSTLMSRPASPGGYDITLDDEAGPWPLGATGGRYQPEQPLARLDGLRAGSLWVLEANNYGGGPVATSNMLVTVTSDRCDTDGDGVEDTSDNCPSAANADQVDWDGDGTGNVCDPTPGTAPVVSPPPVTGVPTTPGCSASCAYPRTVDLDHRSKKKRLAGTVSSVAVGCRREVPVTIWRQRTGTDRKVLVVTTGRTGHYVVRAPRRPGRYYATVGSAAEPLCGTDRSRTVRVKHR</sequence>
<evidence type="ECO:0000313" key="5">
    <source>
        <dbReference type="Proteomes" id="UP000198742"/>
    </source>
</evidence>
<evidence type="ECO:0000256" key="1">
    <source>
        <dbReference type="ARBA" id="ARBA00022729"/>
    </source>
</evidence>
<dbReference type="SUPFAM" id="SSF103647">
    <property type="entry name" value="TSP type-3 repeat"/>
    <property type="match status" value="1"/>
</dbReference>
<accession>A0A1H4KTB8</accession>
<dbReference type="Gene3D" id="4.10.1080.10">
    <property type="entry name" value="TSP type-3 repeat"/>
    <property type="match status" value="1"/>
</dbReference>
<feature type="chain" id="PRO_5011650780" evidence="3">
    <location>
        <begin position="31"/>
        <end position="333"/>
    </location>
</feature>
<dbReference type="STRING" id="402596.SAMN04489844_0681"/>
<feature type="region of interest" description="Disordered" evidence="2">
    <location>
        <begin position="180"/>
        <end position="206"/>
    </location>
</feature>
<name>A0A1H4KTB8_9ACTN</name>
<dbReference type="Pfam" id="PF02412">
    <property type="entry name" value="TSP_3"/>
    <property type="match status" value="1"/>
</dbReference>
<feature type="signal peptide" evidence="3">
    <location>
        <begin position="1"/>
        <end position="30"/>
    </location>
</feature>
<dbReference type="AlphaFoldDB" id="A0A1H4KTB8"/>
<evidence type="ECO:0000256" key="2">
    <source>
        <dbReference type="SAM" id="MobiDB-lite"/>
    </source>
</evidence>
<keyword evidence="1 3" id="KW-0732">Signal</keyword>
<gene>
    <name evidence="4" type="ORF">SAMN04489844_0681</name>
</gene>
<dbReference type="GO" id="GO:0007155">
    <property type="term" value="P:cell adhesion"/>
    <property type="evidence" value="ECO:0007669"/>
    <property type="project" value="InterPro"/>
</dbReference>
<dbReference type="RefSeq" id="WP_139306456.1">
    <property type="nucleotide sequence ID" value="NZ_FNRT01000002.1"/>
</dbReference>
<proteinExistence type="predicted"/>
<dbReference type="GO" id="GO:0005509">
    <property type="term" value="F:calcium ion binding"/>
    <property type="evidence" value="ECO:0007669"/>
    <property type="project" value="InterPro"/>
</dbReference>
<reference evidence="5" key="1">
    <citation type="submission" date="2016-10" db="EMBL/GenBank/DDBJ databases">
        <authorList>
            <person name="Varghese N."/>
            <person name="Submissions S."/>
        </authorList>
    </citation>
    <scope>NUCLEOTIDE SEQUENCE [LARGE SCALE GENOMIC DNA]</scope>
    <source>
        <strain evidence="5">DSM 22017</strain>
    </source>
</reference>
<dbReference type="EMBL" id="FNRT01000002">
    <property type="protein sequence ID" value="SEB61456.1"/>
    <property type="molecule type" value="Genomic_DNA"/>
</dbReference>
<organism evidence="4 5">
    <name type="scientific">Nocardioides exalbidus</name>
    <dbReference type="NCBI Taxonomy" id="402596"/>
    <lineage>
        <taxon>Bacteria</taxon>
        <taxon>Bacillati</taxon>
        <taxon>Actinomycetota</taxon>
        <taxon>Actinomycetes</taxon>
        <taxon>Propionibacteriales</taxon>
        <taxon>Nocardioidaceae</taxon>
        <taxon>Nocardioides</taxon>
    </lineage>
</organism>
<protein>
    <submittedName>
        <fullName evidence="4">Thrombospondin type 3 repeat-containing protein</fullName>
    </submittedName>
</protein>
<dbReference type="Proteomes" id="UP000198742">
    <property type="component" value="Unassembled WGS sequence"/>
</dbReference>
<evidence type="ECO:0000313" key="4">
    <source>
        <dbReference type="EMBL" id="SEB61456.1"/>
    </source>
</evidence>
<keyword evidence="5" id="KW-1185">Reference proteome</keyword>
<evidence type="ECO:0000256" key="3">
    <source>
        <dbReference type="SAM" id="SignalP"/>
    </source>
</evidence>